<feature type="compositionally biased region" description="Basic and acidic residues" evidence="1">
    <location>
        <begin position="21"/>
        <end position="43"/>
    </location>
</feature>
<dbReference type="Proteomes" id="UP001157017">
    <property type="component" value="Unassembled WGS sequence"/>
</dbReference>
<evidence type="ECO:0000313" key="3">
    <source>
        <dbReference type="Proteomes" id="UP001157017"/>
    </source>
</evidence>
<accession>A0ABQ6JFW0</accession>
<feature type="compositionally biased region" description="Basic residues" evidence="1">
    <location>
        <begin position="72"/>
        <end position="112"/>
    </location>
</feature>
<feature type="region of interest" description="Disordered" evidence="1">
    <location>
        <begin position="1"/>
        <end position="43"/>
    </location>
</feature>
<evidence type="ECO:0000313" key="2">
    <source>
        <dbReference type="EMBL" id="GMA86029.1"/>
    </source>
</evidence>
<gene>
    <name evidence="2" type="ORF">GCM10025868_12790</name>
</gene>
<feature type="region of interest" description="Disordered" evidence="1">
    <location>
        <begin position="72"/>
        <end position="141"/>
    </location>
</feature>
<proteinExistence type="predicted"/>
<name>A0ABQ6JFW0_9ACTN</name>
<evidence type="ECO:0000256" key="1">
    <source>
        <dbReference type="SAM" id="MobiDB-lite"/>
    </source>
</evidence>
<dbReference type="EMBL" id="BSUZ01000001">
    <property type="protein sequence ID" value="GMA86029.1"/>
    <property type="molecule type" value="Genomic_DNA"/>
</dbReference>
<feature type="compositionally biased region" description="Basic residues" evidence="1">
    <location>
        <begin position="122"/>
        <end position="141"/>
    </location>
</feature>
<reference evidence="3" key="1">
    <citation type="journal article" date="2019" name="Int. J. Syst. Evol. Microbiol.">
        <title>The Global Catalogue of Microorganisms (GCM) 10K type strain sequencing project: providing services to taxonomists for standard genome sequencing and annotation.</title>
        <authorList>
            <consortium name="The Broad Institute Genomics Platform"/>
            <consortium name="The Broad Institute Genome Sequencing Center for Infectious Disease"/>
            <person name="Wu L."/>
            <person name="Ma J."/>
        </authorList>
    </citation>
    <scope>NUCLEOTIDE SEQUENCE [LARGE SCALE GENOMIC DNA]</scope>
    <source>
        <strain evidence="3">NBRC 108730</strain>
    </source>
</reference>
<sequence>MTTTQDEDGAQPAYRKGPVQLRRDQVPGETTDQRLLDSRGPHDWVHTDPWRVLRIQSEFVEGFGALAEPAARRQRLRVGPHPRRLGRVPHRRRHRPRARRGRLRGDHRRRARRDAGGQRGCLRGRRGQRRAGHRACRTSRA</sequence>
<evidence type="ECO:0008006" key="4">
    <source>
        <dbReference type="Google" id="ProtNLM"/>
    </source>
</evidence>
<comment type="caution">
    <text evidence="2">The sequence shown here is derived from an EMBL/GenBank/DDBJ whole genome shotgun (WGS) entry which is preliminary data.</text>
</comment>
<protein>
    <recommendedName>
        <fullName evidence="4">TIGR00730 family Rossman fold protein</fullName>
    </recommendedName>
</protein>
<organism evidence="2 3">
    <name type="scientific">Angustibacter aerolatus</name>
    <dbReference type="NCBI Taxonomy" id="1162965"/>
    <lineage>
        <taxon>Bacteria</taxon>
        <taxon>Bacillati</taxon>
        <taxon>Actinomycetota</taxon>
        <taxon>Actinomycetes</taxon>
        <taxon>Kineosporiales</taxon>
        <taxon>Kineosporiaceae</taxon>
    </lineage>
</organism>
<keyword evidence="3" id="KW-1185">Reference proteome</keyword>